<evidence type="ECO:0000256" key="5">
    <source>
        <dbReference type="SAM" id="Phobius"/>
    </source>
</evidence>
<evidence type="ECO:0000256" key="1">
    <source>
        <dbReference type="ARBA" id="ARBA00004141"/>
    </source>
</evidence>
<feature type="transmembrane region" description="Helical" evidence="5">
    <location>
        <begin position="236"/>
        <end position="257"/>
    </location>
</feature>
<accession>A0A6C0BAV8</accession>
<dbReference type="PROSITE" id="PS50922">
    <property type="entry name" value="TLC"/>
    <property type="match status" value="1"/>
</dbReference>
<feature type="domain" description="TLC" evidence="6">
    <location>
        <begin position="1"/>
        <end position="198"/>
    </location>
</feature>
<evidence type="ECO:0000259" key="6">
    <source>
        <dbReference type="PROSITE" id="PS50922"/>
    </source>
</evidence>
<feature type="transmembrane region" description="Helical" evidence="5">
    <location>
        <begin position="123"/>
        <end position="143"/>
    </location>
</feature>
<dbReference type="AlphaFoldDB" id="A0A6C0BAV8"/>
<proteinExistence type="predicted"/>
<feature type="transmembrane region" description="Helical" evidence="5">
    <location>
        <begin position="44"/>
        <end position="64"/>
    </location>
</feature>
<sequence length="414" mass="48708">MAFSSALFKIEDLQNISLFTISISSLFSYLYYNSALAYENYFTVLYDILLPVVALHASVDFFLTKSWDVKLHHVFIFGIIGYNYYYNVSSSDRFLFSYTLLNTEISSIFYVLKYWLVKNTAIYNINTALFYLTFFKFRIYNFYHEIINHPSSFDTIFQKYSNLNYVMSSIFVISCYGLFILNLYWFLIINKILYKNITKIININTDIVCHFLCSYLHWINIPLAFYIYSLNPNEKYIFDIIGITILSITSYMYHFDIYNRLCVYKNTNDCNVPSKDNVILFVNDCLSIHLRSFLIIVTNYYYSQHFLCAILLSGILHISSIYHCITNILGLFIDFDKTKITFFKCHNVLMAIPIACDVFLIFMNTPLEISIPFLIVNTIMGLLFVVDPFYKLTHVAFHVSLIAQNYYMCLSCSR</sequence>
<feature type="transmembrane region" description="Helical" evidence="5">
    <location>
        <begin position="278"/>
        <end position="303"/>
    </location>
</feature>
<evidence type="ECO:0000256" key="4">
    <source>
        <dbReference type="ARBA" id="ARBA00023136"/>
    </source>
</evidence>
<feature type="transmembrane region" description="Helical" evidence="5">
    <location>
        <begin position="345"/>
        <end position="363"/>
    </location>
</feature>
<name>A0A6C0BAV8_9ZZZZ</name>
<feature type="transmembrane region" description="Helical" evidence="5">
    <location>
        <begin position="207"/>
        <end position="230"/>
    </location>
</feature>
<keyword evidence="4 5" id="KW-0472">Membrane</keyword>
<feature type="transmembrane region" description="Helical" evidence="5">
    <location>
        <begin position="94"/>
        <end position="116"/>
    </location>
</feature>
<feature type="transmembrane region" description="Helical" evidence="5">
    <location>
        <begin position="369"/>
        <end position="390"/>
    </location>
</feature>
<keyword evidence="2 5" id="KW-0812">Transmembrane</keyword>
<evidence type="ECO:0000256" key="2">
    <source>
        <dbReference type="ARBA" id="ARBA00022692"/>
    </source>
</evidence>
<feature type="transmembrane region" description="Helical" evidence="5">
    <location>
        <begin position="163"/>
        <end position="187"/>
    </location>
</feature>
<organism evidence="7">
    <name type="scientific">viral metagenome</name>
    <dbReference type="NCBI Taxonomy" id="1070528"/>
    <lineage>
        <taxon>unclassified sequences</taxon>
        <taxon>metagenomes</taxon>
        <taxon>organismal metagenomes</taxon>
    </lineage>
</organism>
<dbReference type="GO" id="GO:0016020">
    <property type="term" value="C:membrane"/>
    <property type="evidence" value="ECO:0007669"/>
    <property type="project" value="UniProtKB-SubCell"/>
</dbReference>
<keyword evidence="3 5" id="KW-1133">Transmembrane helix</keyword>
<feature type="transmembrane region" description="Helical" evidence="5">
    <location>
        <begin position="12"/>
        <end position="32"/>
    </location>
</feature>
<reference evidence="7" key="1">
    <citation type="journal article" date="2020" name="Nature">
        <title>Giant virus diversity and host interactions through global metagenomics.</title>
        <authorList>
            <person name="Schulz F."/>
            <person name="Roux S."/>
            <person name="Paez-Espino D."/>
            <person name="Jungbluth S."/>
            <person name="Walsh D.A."/>
            <person name="Denef V.J."/>
            <person name="McMahon K.D."/>
            <person name="Konstantinidis K.T."/>
            <person name="Eloe-Fadrosh E.A."/>
            <person name="Kyrpides N.C."/>
            <person name="Woyke T."/>
        </authorList>
    </citation>
    <scope>NUCLEOTIDE SEQUENCE</scope>
    <source>
        <strain evidence="7">GVMAG-M-3300010158-59</strain>
    </source>
</reference>
<evidence type="ECO:0000313" key="7">
    <source>
        <dbReference type="EMBL" id="QHS88861.1"/>
    </source>
</evidence>
<comment type="subcellular location">
    <subcellularLocation>
        <location evidence="1">Membrane</location>
        <topology evidence="1">Multi-pass membrane protein</topology>
    </subcellularLocation>
</comment>
<feature type="transmembrane region" description="Helical" evidence="5">
    <location>
        <begin position="309"/>
        <end position="333"/>
    </location>
</feature>
<dbReference type="EMBL" id="MN739103">
    <property type="protein sequence ID" value="QHS88861.1"/>
    <property type="molecule type" value="Genomic_DNA"/>
</dbReference>
<evidence type="ECO:0000256" key="3">
    <source>
        <dbReference type="ARBA" id="ARBA00022989"/>
    </source>
</evidence>
<protein>
    <recommendedName>
        <fullName evidence="6">TLC domain-containing protein</fullName>
    </recommendedName>
</protein>
<dbReference type="InterPro" id="IPR006634">
    <property type="entry name" value="TLC-dom"/>
</dbReference>